<dbReference type="RefSeq" id="WP_200908443.1">
    <property type="nucleotide sequence ID" value="NZ_LIXZ01000008.1"/>
</dbReference>
<proteinExistence type="predicted"/>
<comment type="caution">
    <text evidence="3">The sequence shown here is derived from an EMBL/GenBank/DDBJ whole genome shotgun (WGS) entry which is preliminary data.</text>
</comment>
<dbReference type="InterPro" id="IPR015943">
    <property type="entry name" value="WD40/YVTN_repeat-like_dom_sf"/>
</dbReference>
<feature type="signal peptide" evidence="1">
    <location>
        <begin position="1"/>
        <end position="28"/>
    </location>
</feature>
<dbReference type="Pfam" id="PF22888">
    <property type="entry name" value="FIMAH"/>
    <property type="match status" value="1"/>
</dbReference>
<dbReference type="Proteomes" id="UP000050398">
    <property type="component" value="Unassembled WGS sequence"/>
</dbReference>
<accession>A0A0P6W0R7</accession>
<name>A0A0P6W0R7_9BACI</name>
<dbReference type="GO" id="GO:0046872">
    <property type="term" value="F:metal ion binding"/>
    <property type="evidence" value="ECO:0007669"/>
    <property type="project" value="InterPro"/>
</dbReference>
<feature type="chain" id="PRO_5039179510" description="FIMAH domain-containing protein" evidence="1">
    <location>
        <begin position="29"/>
        <end position="741"/>
    </location>
</feature>
<dbReference type="AlphaFoldDB" id="A0A0P6W0R7"/>
<protein>
    <recommendedName>
        <fullName evidence="2">FIMAH domain-containing protein</fullName>
    </recommendedName>
</protein>
<dbReference type="EMBL" id="LIXZ01000008">
    <property type="protein sequence ID" value="KPL59232.1"/>
    <property type="molecule type" value="Genomic_DNA"/>
</dbReference>
<dbReference type="InterPro" id="IPR011047">
    <property type="entry name" value="Quinoprotein_ADH-like_sf"/>
</dbReference>
<feature type="domain" description="FIMAH" evidence="2">
    <location>
        <begin position="665"/>
        <end position="734"/>
    </location>
</feature>
<dbReference type="SUPFAM" id="SSF63829">
    <property type="entry name" value="Calcium-dependent phosphotriesterase"/>
    <property type="match status" value="1"/>
</dbReference>
<dbReference type="Gene3D" id="2.130.10.10">
    <property type="entry name" value="YVTN repeat-like/Quinoprotein amine dehydrogenase"/>
    <property type="match status" value="2"/>
</dbReference>
<gene>
    <name evidence="3" type="ORF">AM506_11930</name>
</gene>
<sequence length="741" mass="81289">MKRNVKVPGFVSLIFVMMMGAMFTPAGAATADTTPSFGEPVKLGDPIQSVAVYDSAYGKENGHDVMYTTSSGHPAIFQVVDLETEEVLRTYPLEGTGAVWTHITVPNGNVYIGGNGYLYEYSPETQDVKNLGGIGESVVYGLSYDEEGRVYFGSYPNAKAGMYDPATGEMTDFGNVAPNESYTRSTAYHDGYLYLGVGVDNYLVKLNVETGEHEKISLPDHVIQGTSVWQLDAFGDYIVAGVGGGDNSLLFYDTTTNSWEDTYYENNKGLRLIQGLPGSNKAYFQQGGRIMEIDYETLQATDTGVRFGTFIRNTSWVELEGDPDFPGYSLVTVQFAGQVTFMNLETKKVKTIQYPVEGNPIPIQTLEKGPDGNMYMSGYPGGKGAVYNTSEESSEMFTLGQAEGMVAMGDHMYFGVYTGATVYELDTTKDTIAPKQIYDIPHQDRPFKMEAVNGKLYIGTIPDYGKLGGSLTILDPAAIEETKVFENVIHNQSIVGLAEKSGKLYGSTTVAGGLGIDPTEEAAKLFVWDLEKNEKITEFVPDIPGLDYHPNMISGMSVGPDGLLWSAADGTIFAMDPESLEIVKSKTIYEGVKDYGRWRPIHIRWDDNGVMYTTLAGKLTAIDPESFDYETLAVTELATIGDDGDIYYSSGSQLMKIDVLAYTLESARDLILEEAADGQIKHSVEKQLINSLTQAIHHRDKGHTDQAKKHLQKALDQFEKAKDPDVTNDLKVKLALKTIEL</sequence>
<evidence type="ECO:0000313" key="4">
    <source>
        <dbReference type="Proteomes" id="UP000050398"/>
    </source>
</evidence>
<evidence type="ECO:0000259" key="2">
    <source>
        <dbReference type="Pfam" id="PF22888"/>
    </source>
</evidence>
<dbReference type="InterPro" id="IPR051344">
    <property type="entry name" value="Vgb"/>
</dbReference>
<dbReference type="PANTHER" id="PTHR40274">
    <property type="entry name" value="VIRGINIAMYCIN B LYASE"/>
    <property type="match status" value="1"/>
</dbReference>
<dbReference type="SUPFAM" id="SSF50998">
    <property type="entry name" value="Quinoprotein alcohol dehydrogenase-like"/>
    <property type="match status" value="1"/>
</dbReference>
<evidence type="ECO:0000256" key="1">
    <source>
        <dbReference type="SAM" id="SignalP"/>
    </source>
</evidence>
<dbReference type="CDD" id="cd13840">
    <property type="entry name" value="SMBP_like"/>
    <property type="match status" value="1"/>
</dbReference>
<keyword evidence="1" id="KW-0732">Signal</keyword>
<dbReference type="InterPro" id="IPR054470">
    <property type="entry name" value="FIMAH_dom"/>
</dbReference>
<reference evidence="3 4" key="1">
    <citation type="submission" date="2015-08" db="EMBL/GenBank/DDBJ databases">
        <title>Draft Genome Sequence of Bacillus vietnamensis UCD-SED5.</title>
        <authorList>
            <person name="Lee R.D."/>
            <person name="Jospin G."/>
            <person name="Lang J.M."/>
            <person name="Coil D.A."/>
            <person name="Eisen J.A."/>
        </authorList>
    </citation>
    <scope>NUCLEOTIDE SEQUENCE [LARGE SCALE GENOMIC DNA]</scope>
    <source>
        <strain evidence="3 4">UCD-SED5</strain>
    </source>
</reference>
<organism evidence="3 4">
    <name type="scientific">Rossellomorea vietnamensis</name>
    <dbReference type="NCBI Taxonomy" id="218284"/>
    <lineage>
        <taxon>Bacteria</taxon>
        <taxon>Bacillati</taxon>
        <taxon>Bacillota</taxon>
        <taxon>Bacilli</taxon>
        <taxon>Bacillales</taxon>
        <taxon>Bacillaceae</taxon>
        <taxon>Rossellomorea</taxon>
    </lineage>
</organism>
<evidence type="ECO:0000313" key="3">
    <source>
        <dbReference type="EMBL" id="KPL59232.1"/>
    </source>
</evidence>
<dbReference type="InterPro" id="IPR031877">
    <property type="entry name" value="SmbP"/>
</dbReference>
<dbReference type="PANTHER" id="PTHR40274:SF3">
    <property type="entry name" value="VIRGINIAMYCIN B LYASE"/>
    <property type="match status" value="1"/>
</dbReference>
<dbReference type="PATRIC" id="fig|218284.4.peg.4088"/>